<gene>
    <name evidence="2" type="ORF">GcC1_165020</name>
</gene>
<keyword evidence="1" id="KW-0732">Signal</keyword>
<reference evidence="2 3" key="1">
    <citation type="journal article" date="2018" name="BMC Genomics">
        <title>Comparative genome analyses reveal sequence features reflecting distinct modes of host-adaptation between dicot and monocot powdery mildew.</title>
        <authorList>
            <person name="Wu Y."/>
            <person name="Ma X."/>
            <person name="Pan Z."/>
            <person name="Kale S.D."/>
            <person name="Song Y."/>
            <person name="King H."/>
            <person name="Zhang Q."/>
            <person name="Presley C."/>
            <person name="Deng X."/>
            <person name="Wei C.I."/>
            <person name="Xiao S."/>
        </authorList>
    </citation>
    <scope>NUCLEOTIDE SEQUENCE [LARGE SCALE GENOMIC DNA]</scope>
    <source>
        <strain evidence="2">UCSC1</strain>
    </source>
</reference>
<dbReference type="EMBL" id="MCBR01016558">
    <property type="protein sequence ID" value="RKF60487.1"/>
    <property type="molecule type" value="Genomic_DNA"/>
</dbReference>
<name>A0A420HSV5_9PEZI</name>
<evidence type="ECO:0000256" key="1">
    <source>
        <dbReference type="SAM" id="SignalP"/>
    </source>
</evidence>
<evidence type="ECO:0000313" key="3">
    <source>
        <dbReference type="Proteomes" id="UP000285405"/>
    </source>
</evidence>
<dbReference type="AlphaFoldDB" id="A0A420HSV5"/>
<organism evidence="2 3">
    <name type="scientific">Golovinomyces cichoracearum</name>
    <dbReference type="NCBI Taxonomy" id="62708"/>
    <lineage>
        <taxon>Eukaryota</taxon>
        <taxon>Fungi</taxon>
        <taxon>Dikarya</taxon>
        <taxon>Ascomycota</taxon>
        <taxon>Pezizomycotina</taxon>
        <taxon>Leotiomycetes</taxon>
        <taxon>Erysiphales</taxon>
        <taxon>Erysiphaceae</taxon>
        <taxon>Golovinomyces</taxon>
    </lineage>
</organism>
<proteinExistence type="predicted"/>
<evidence type="ECO:0000313" key="2">
    <source>
        <dbReference type="EMBL" id="RKF60487.1"/>
    </source>
</evidence>
<feature type="signal peptide" evidence="1">
    <location>
        <begin position="1"/>
        <end position="21"/>
    </location>
</feature>
<dbReference type="Proteomes" id="UP000285405">
    <property type="component" value="Unassembled WGS sequence"/>
</dbReference>
<protein>
    <submittedName>
        <fullName evidence="2">Uncharacterized protein</fullName>
    </submittedName>
</protein>
<sequence length="64" mass="6823">MAMQFPTFVTTLSLLGSLVSALGSENNYLLADNSEGTYVCDDHSRFSSSHLQHQVGIACASVTV</sequence>
<accession>A0A420HSV5</accession>
<feature type="chain" id="PRO_5019083973" evidence="1">
    <location>
        <begin position="22"/>
        <end position="64"/>
    </location>
</feature>
<comment type="caution">
    <text evidence="2">The sequence shown here is derived from an EMBL/GenBank/DDBJ whole genome shotgun (WGS) entry which is preliminary data.</text>
</comment>